<feature type="compositionally biased region" description="Basic residues" evidence="1">
    <location>
        <begin position="57"/>
        <end position="68"/>
    </location>
</feature>
<dbReference type="RefSeq" id="WP_139858487.1">
    <property type="nucleotide sequence ID" value="NZ_CAADFC020000004.1"/>
</dbReference>
<feature type="chain" id="PRO_5021436582" evidence="2">
    <location>
        <begin position="22"/>
        <end position="68"/>
    </location>
</feature>
<name>A0A508SUE5_9BRAD</name>
<dbReference type="EMBL" id="CAADFC020000004">
    <property type="protein sequence ID" value="VIO66605.1"/>
    <property type="molecule type" value="Genomic_DNA"/>
</dbReference>
<proteinExistence type="predicted"/>
<accession>A0A508SUE5</accession>
<organism evidence="3 4">
    <name type="scientific">Bradyrhizobium ivorense</name>
    <dbReference type="NCBI Taxonomy" id="2511166"/>
    <lineage>
        <taxon>Bacteria</taxon>
        <taxon>Pseudomonadati</taxon>
        <taxon>Pseudomonadota</taxon>
        <taxon>Alphaproteobacteria</taxon>
        <taxon>Hyphomicrobiales</taxon>
        <taxon>Nitrobacteraceae</taxon>
        <taxon>Bradyrhizobium</taxon>
    </lineage>
</organism>
<protein>
    <submittedName>
        <fullName evidence="3">Uncharacterized protein</fullName>
    </submittedName>
</protein>
<gene>
    <name evidence="3" type="ORF">CI1B_17280</name>
</gene>
<dbReference type="AlphaFoldDB" id="A0A508SUE5"/>
<keyword evidence="4" id="KW-1185">Reference proteome</keyword>
<comment type="caution">
    <text evidence="3">The sequence shown here is derived from an EMBL/GenBank/DDBJ whole genome shotgun (WGS) entry which is preliminary data.</text>
</comment>
<evidence type="ECO:0000313" key="4">
    <source>
        <dbReference type="Proteomes" id="UP000328092"/>
    </source>
</evidence>
<feature type="signal peptide" evidence="2">
    <location>
        <begin position="1"/>
        <end position="21"/>
    </location>
</feature>
<dbReference type="OrthoDB" id="8246112at2"/>
<reference evidence="3" key="1">
    <citation type="submission" date="2019-02" db="EMBL/GenBank/DDBJ databases">
        <authorList>
            <person name="Pothier F.J."/>
        </authorList>
    </citation>
    <scope>NUCLEOTIDE SEQUENCE</scope>
    <source>
        <strain evidence="3">CI-1B</strain>
    </source>
</reference>
<evidence type="ECO:0000256" key="2">
    <source>
        <dbReference type="SAM" id="SignalP"/>
    </source>
</evidence>
<dbReference type="Proteomes" id="UP000328092">
    <property type="component" value="Unassembled WGS sequence"/>
</dbReference>
<evidence type="ECO:0000313" key="3">
    <source>
        <dbReference type="EMBL" id="VIO66605.1"/>
    </source>
</evidence>
<keyword evidence="2" id="KW-0732">Signal</keyword>
<feature type="region of interest" description="Disordered" evidence="1">
    <location>
        <begin position="39"/>
        <end position="68"/>
    </location>
</feature>
<sequence length="68" mass="7364">MKAIVVMLVTIAGLSSTVAHAAPPTVVPSPGYDARLQEQRAARSARSGEQITPLARPMKHHHKKRARN</sequence>
<evidence type="ECO:0000256" key="1">
    <source>
        <dbReference type="SAM" id="MobiDB-lite"/>
    </source>
</evidence>